<dbReference type="PANTHER" id="PTHR34653:SF1">
    <property type="entry name" value="FLAGELLAR HOOK-BASAL BODY COMPLEX PROTEIN FLIE"/>
    <property type="match status" value="1"/>
</dbReference>
<evidence type="ECO:0000313" key="7">
    <source>
        <dbReference type="Proteomes" id="UP000031278"/>
    </source>
</evidence>
<keyword evidence="4 5" id="KW-0975">Bacterial flagellum</keyword>
<comment type="caution">
    <text evidence="6">The sequence shown here is derived from an EMBL/GenBank/DDBJ whole genome shotgun (WGS) entry which is preliminary data.</text>
</comment>
<comment type="subcellular location">
    <subcellularLocation>
        <location evidence="1 5">Bacterial flagellum basal body</location>
    </subcellularLocation>
</comment>
<dbReference type="GO" id="GO:0071973">
    <property type="term" value="P:bacterial-type flagellum-dependent cell motility"/>
    <property type="evidence" value="ECO:0007669"/>
    <property type="project" value="InterPro"/>
</dbReference>
<dbReference type="Pfam" id="PF02049">
    <property type="entry name" value="FliE"/>
    <property type="match status" value="1"/>
</dbReference>
<proteinExistence type="inferred from homology"/>
<evidence type="ECO:0000256" key="2">
    <source>
        <dbReference type="ARBA" id="ARBA00009272"/>
    </source>
</evidence>
<dbReference type="GO" id="GO:0003774">
    <property type="term" value="F:cytoskeletal motor activity"/>
    <property type="evidence" value="ECO:0007669"/>
    <property type="project" value="InterPro"/>
</dbReference>
<dbReference type="Proteomes" id="UP000031278">
    <property type="component" value="Unassembled WGS sequence"/>
</dbReference>
<dbReference type="GO" id="GO:0005198">
    <property type="term" value="F:structural molecule activity"/>
    <property type="evidence" value="ECO:0007669"/>
    <property type="project" value="UniProtKB-UniRule"/>
</dbReference>
<comment type="similarity">
    <text evidence="2 5">Belongs to the FliE family.</text>
</comment>
<evidence type="ECO:0000313" key="6">
    <source>
        <dbReference type="EMBL" id="KHT62913.1"/>
    </source>
</evidence>
<dbReference type="PANTHER" id="PTHR34653">
    <property type="match status" value="1"/>
</dbReference>
<organism evidence="6 7">
    <name type="scientific">Photobacterium gaetbulicola</name>
    <dbReference type="NCBI Taxonomy" id="1295392"/>
    <lineage>
        <taxon>Bacteria</taxon>
        <taxon>Pseudomonadati</taxon>
        <taxon>Pseudomonadota</taxon>
        <taxon>Gammaproteobacteria</taxon>
        <taxon>Vibrionales</taxon>
        <taxon>Vibrionaceae</taxon>
        <taxon>Photobacterium</taxon>
    </lineage>
</organism>
<evidence type="ECO:0000256" key="5">
    <source>
        <dbReference type="HAMAP-Rule" id="MF_00724"/>
    </source>
</evidence>
<accession>A0A0B9G2B2</accession>
<name>A0A0B9G2B2_9GAMM</name>
<dbReference type="EMBL" id="JWLZ01000167">
    <property type="protein sequence ID" value="KHT62913.1"/>
    <property type="molecule type" value="Genomic_DNA"/>
</dbReference>
<gene>
    <name evidence="5" type="primary">fliE</name>
    <name evidence="6" type="ORF">RJ45_14850</name>
</gene>
<protein>
    <recommendedName>
        <fullName evidence="3 5">Flagellar hook-basal body complex protein FliE</fullName>
    </recommendedName>
</protein>
<dbReference type="AlphaFoldDB" id="A0A0B9G2B2"/>
<reference evidence="6 7" key="1">
    <citation type="submission" date="2014-12" db="EMBL/GenBank/DDBJ databases">
        <title>Genome sequencing of Photobacterium gaetbulicola AD005a.</title>
        <authorList>
            <person name="Adrian T.G.S."/>
            <person name="Chan K.G."/>
        </authorList>
    </citation>
    <scope>NUCLEOTIDE SEQUENCE [LARGE SCALE GENOMIC DNA]</scope>
    <source>
        <strain evidence="6 7">AD005a</strain>
    </source>
</reference>
<dbReference type="PRINTS" id="PR01006">
    <property type="entry name" value="FLGHOOKFLIE"/>
</dbReference>
<dbReference type="NCBIfam" id="TIGR00205">
    <property type="entry name" value="fliE"/>
    <property type="match status" value="1"/>
</dbReference>
<evidence type="ECO:0000256" key="4">
    <source>
        <dbReference type="ARBA" id="ARBA00023143"/>
    </source>
</evidence>
<evidence type="ECO:0000256" key="3">
    <source>
        <dbReference type="ARBA" id="ARBA00018024"/>
    </source>
</evidence>
<dbReference type="GO" id="GO:0009425">
    <property type="term" value="C:bacterial-type flagellum basal body"/>
    <property type="evidence" value="ECO:0007669"/>
    <property type="project" value="UniProtKB-SubCell"/>
</dbReference>
<dbReference type="InterPro" id="IPR001624">
    <property type="entry name" value="FliE"/>
</dbReference>
<evidence type="ECO:0000256" key="1">
    <source>
        <dbReference type="ARBA" id="ARBA00004117"/>
    </source>
</evidence>
<sequence>MRTDTMSNQISMMQNEMLQRMEVMRSQAQAGSQVSVNLSHPPTGTFQTAMQQAVRRVDNQQHIAHQMTTDVDAGRSDDLVGAMVASQKASISFSALTQVRNKILAAYDDVLKMPL</sequence>
<dbReference type="HAMAP" id="MF_00724">
    <property type="entry name" value="FliE"/>
    <property type="match status" value="1"/>
</dbReference>